<evidence type="ECO:0000256" key="1">
    <source>
        <dbReference type="ARBA" id="ARBA00003868"/>
    </source>
</evidence>
<dbReference type="PRINTS" id="PR00082">
    <property type="entry name" value="GLFDHDRGNASE"/>
</dbReference>
<dbReference type="PIRSF" id="PIRSF000185">
    <property type="entry name" value="Glu_DH"/>
    <property type="match status" value="1"/>
</dbReference>
<evidence type="ECO:0000256" key="4">
    <source>
        <dbReference type="ARBA" id="ARBA00048584"/>
    </source>
</evidence>
<protein>
    <recommendedName>
        <fullName evidence="5">Glutamate dehydrogenase</fullName>
    </recommendedName>
</protein>
<dbReference type="GO" id="GO:0000166">
    <property type="term" value="F:nucleotide binding"/>
    <property type="evidence" value="ECO:0007669"/>
    <property type="project" value="UniProtKB-KW"/>
</dbReference>
<dbReference type="Pfam" id="PF02812">
    <property type="entry name" value="ELFV_dehydrog_N"/>
    <property type="match status" value="1"/>
</dbReference>
<dbReference type="AlphaFoldDB" id="A0A974NGA4"/>
<feature type="domain" description="Glutamate/phenylalanine/leucine/valine/L-tryptophan dehydrogenase C-terminal" evidence="10">
    <location>
        <begin position="183"/>
        <end position="415"/>
    </location>
</feature>
<evidence type="ECO:0000313" key="12">
    <source>
        <dbReference type="Proteomes" id="UP000595278"/>
    </source>
</evidence>
<evidence type="ECO:0000259" key="10">
    <source>
        <dbReference type="SMART" id="SM00839"/>
    </source>
</evidence>
<evidence type="ECO:0000256" key="5">
    <source>
        <dbReference type="PIRNR" id="PIRNR000185"/>
    </source>
</evidence>
<dbReference type="CDD" id="cd01076">
    <property type="entry name" value="NAD_bind_1_Glu_DH"/>
    <property type="match status" value="1"/>
</dbReference>
<evidence type="ECO:0000256" key="8">
    <source>
        <dbReference type="PIRSR" id="PIRSR000185-3"/>
    </source>
</evidence>
<dbReference type="PROSITE" id="PS00074">
    <property type="entry name" value="GLFV_DEHYDROGENASE"/>
    <property type="match status" value="1"/>
</dbReference>
<feature type="binding site" evidence="7">
    <location>
        <position position="71"/>
    </location>
    <ligand>
        <name>substrate</name>
    </ligand>
</feature>
<dbReference type="RefSeq" id="WP_201093922.1">
    <property type="nucleotide sequence ID" value="NZ_CP067393.1"/>
</dbReference>
<evidence type="ECO:0000256" key="3">
    <source>
        <dbReference type="ARBA" id="ARBA00023002"/>
    </source>
</evidence>
<dbReference type="PANTHER" id="PTHR11606">
    <property type="entry name" value="GLUTAMATE DEHYDROGENASE"/>
    <property type="match status" value="1"/>
</dbReference>
<dbReference type="PANTHER" id="PTHR11606:SF13">
    <property type="entry name" value="GLUTAMATE DEHYDROGENASE 1, MITOCHONDRIAL"/>
    <property type="match status" value="1"/>
</dbReference>
<proteinExistence type="inferred from homology"/>
<dbReference type="InterPro" id="IPR046346">
    <property type="entry name" value="Aminoacid_DH-like_N_sf"/>
</dbReference>
<dbReference type="SUPFAM" id="SSF51735">
    <property type="entry name" value="NAD(P)-binding Rossmann-fold domains"/>
    <property type="match status" value="1"/>
</dbReference>
<evidence type="ECO:0000256" key="7">
    <source>
        <dbReference type="PIRSR" id="PIRSR000185-2"/>
    </source>
</evidence>
<dbReference type="Pfam" id="PF00208">
    <property type="entry name" value="ELFV_dehydrog"/>
    <property type="match status" value="1"/>
</dbReference>
<dbReference type="InterPro" id="IPR033524">
    <property type="entry name" value="Glu/Leu/Phe/Val_DH_AS"/>
</dbReference>
<dbReference type="EMBL" id="CP067393">
    <property type="protein sequence ID" value="QQP86231.1"/>
    <property type="molecule type" value="Genomic_DNA"/>
</dbReference>
<dbReference type="InterPro" id="IPR014362">
    <property type="entry name" value="Glu_DH"/>
</dbReference>
<dbReference type="SMART" id="SM00839">
    <property type="entry name" value="ELFV_dehydrog"/>
    <property type="match status" value="1"/>
</dbReference>
<sequence length="418" mass="45469">MSKHETSALGMAHQQIDKIASFLKLDPAIHTILREPQRCLEVSIPVTMDDGSVQLFKGFRSMHCNAIGPGKGGIRYHPDVSMDEVKALSIWMTFKCGVLNLPYGGGKGGIIVDPKKLSKGELERLTRGYIQAIAPVIGELEDIPAPDVNTNPKIMGWMVDEYIKIRGNHFGVLTGKPLVLGGSEGRVAATGKGTSIVVRELLQRLDINIKGATVAIQGYGNAGSFTAHFLHELGAKIIAVSNSNGGIYNQNGLDPNNLDQAIADNKTLQTLEGVTQISNAELLELECDVLVPAALENQITEDNANNIKAKVIAEAANGPVSPEADEILQARGIVVAPDILTNAGGVTVSYFEWVQNRFGLYWTEKEVNDRLEEAMVRSFNNVWNMYQNHNQAATLRMAAYMVSIDRLAKAIKARGWVK</sequence>
<dbReference type="InterPro" id="IPR036291">
    <property type="entry name" value="NAD(P)-bd_dom_sf"/>
</dbReference>
<feature type="binding site" evidence="7">
    <location>
        <position position="349"/>
    </location>
    <ligand>
        <name>substrate</name>
    </ligand>
</feature>
<feature type="binding site" evidence="7">
    <location>
        <position position="95"/>
    </location>
    <ligand>
        <name>substrate</name>
    </ligand>
</feature>
<comment type="similarity">
    <text evidence="2 5 9">Belongs to the Glu/Leu/Phe/Val dehydrogenases family.</text>
</comment>
<keyword evidence="3 5" id="KW-0560">Oxidoreductase</keyword>
<accession>A0A974NGA4</accession>
<dbReference type="InterPro" id="IPR006097">
    <property type="entry name" value="Glu/Leu/Phe/Val/Trp_DH_dimer"/>
</dbReference>
<dbReference type="InterPro" id="IPR006096">
    <property type="entry name" value="Glu/Leu/Phe/Val/Trp_DH_C"/>
</dbReference>
<gene>
    <name evidence="11" type="ORF">JHT90_03025</name>
</gene>
<evidence type="ECO:0000256" key="9">
    <source>
        <dbReference type="RuleBase" id="RU004417"/>
    </source>
</evidence>
<dbReference type="Proteomes" id="UP000595278">
    <property type="component" value="Chromosome"/>
</dbReference>
<dbReference type="Gene3D" id="3.40.50.720">
    <property type="entry name" value="NAD(P)-binding Rossmann-like Domain"/>
    <property type="match status" value="1"/>
</dbReference>
<evidence type="ECO:0000313" key="11">
    <source>
        <dbReference type="EMBL" id="QQP86231.1"/>
    </source>
</evidence>
<organism evidence="11 12">
    <name type="scientific">Entomomonas asaccharolytica</name>
    <dbReference type="NCBI Taxonomy" id="2785331"/>
    <lineage>
        <taxon>Bacteria</taxon>
        <taxon>Pseudomonadati</taxon>
        <taxon>Pseudomonadota</taxon>
        <taxon>Gammaproteobacteria</taxon>
        <taxon>Pseudomonadales</taxon>
        <taxon>Pseudomonadaceae</taxon>
        <taxon>Entomomonas</taxon>
    </lineage>
</organism>
<comment type="catalytic activity">
    <reaction evidence="4">
        <text>L-glutamate + NADP(+) + H2O = 2-oxoglutarate + NH4(+) + NADPH + H(+)</text>
        <dbReference type="Rhea" id="RHEA:11612"/>
        <dbReference type="ChEBI" id="CHEBI:15377"/>
        <dbReference type="ChEBI" id="CHEBI:15378"/>
        <dbReference type="ChEBI" id="CHEBI:16810"/>
        <dbReference type="ChEBI" id="CHEBI:28938"/>
        <dbReference type="ChEBI" id="CHEBI:29985"/>
        <dbReference type="ChEBI" id="CHEBI:57783"/>
        <dbReference type="ChEBI" id="CHEBI:58349"/>
        <dbReference type="EC" id="1.4.1.4"/>
    </reaction>
</comment>
<keyword evidence="7" id="KW-0547">Nucleotide-binding</keyword>
<reference evidence="11 12" key="1">
    <citation type="submission" date="2021-01" db="EMBL/GenBank/DDBJ databases">
        <title>Entomomonas sp. F2A isolated from a house cricket (Acheta domesticus).</title>
        <authorList>
            <person name="Spergser J."/>
            <person name="Busse H.-J."/>
        </authorList>
    </citation>
    <scope>NUCLEOTIDE SEQUENCE [LARGE SCALE GENOMIC DNA]</scope>
    <source>
        <strain evidence="11 12">F2A</strain>
    </source>
</reference>
<dbReference type="InterPro" id="IPR033922">
    <property type="entry name" value="NAD_bind_Glu_DH"/>
</dbReference>
<dbReference type="SUPFAM" id="SSF53223">
    <property type="entry name" value="Aminoacid dehydrogenase-like, N-terminal domain"/>
    <property type="match status" value="1"/>
</dbReference>
<dbReference type="GO" id="GO:0006538">
    <property type="term" value="P:L-glutamate catabolic process"/>
    <property type="evidence" value="ECO:0007669"/>
    <property type="project" value="TreeGrafter"/>
</dbReference>
<feature type="active site" description="Proton donor" evidence="6">
    <location>
        <position position="107"/>
    </location>
</feature>
<dbReference type="KEGG" id="eaz:JHT90_03025"/>
<dbReference type="Gene3D" id="3.40.50.10860">
    <property type="entry name" value="Leucine Dehydrogenase, chain A, domain 1"/>
    <property type="match status" value="1"/>
</dbReference>
<feature type="binding site" evidence="7">
    <location>
        <position position="221"/>
    </location>
    <ligand>
        <name>NAD(+)</name>
        <dbReference type="ChEBI" id="CHEBI:57540"/>
    </ligand>
</feature>
<keyword evidence="12" id="KW-1185">Reference proteome</keyword>
<dbReference type="GO" id="GO:0004352">
    <property type="term" value="F:glutamate dehydrogenase (NAD+) activity"/>
    <property type="evidence" value="ECO:0007669"/>
    <property type="project" value="TreeGrafter"/>
</dbReference>
<feature type="binding site" evidence="7">
    <location>
        <position position="190"/>
    </location>
    <ligand>
        <name>NAD(+)</name>
        <dbReference type="ChEBI" id="CHEBI:57540"/>
    </ligand>
</feature>
<dbReference type="GO" id="GO:0004354">
    <property type="term" value="F:glutamate dehydrogenase (NADP+) activity"/>
    <property type="evidence" value="ECO:0007669"/>
    <property type="project" value="UniProtKB-EC"/>
</dbReference>
<evidence type="ECO:0000256" key="2">
    <source>
        <dbReference type="ARBA" id="ARBA00006382"/>
    </source>
</evidence>
<dbReference type="InterPro" id="IPR006095">
    <property type="entry name" value="Glu/Leu/Phe/Val/Trp_DH"/>
</dbReference>
<comment type="function">
    <text evidence="1">Catalyzes the reversible oxidative deamination of glutamate to alpha-ketoglutarate and ammonia.</text>
</comment>
<evidence type="ECO:0000256" key="6">
    <source>
        <dbReference type="PIRSR" id="PIRSR000185-1"/>
    </source>
</evidence>
<keyword evidence="7" id="KW-0520">NAD</keyword>
<dbReference type="FunFam" id="3.40.50.10860:FF:000003">
    <property type="entry name" value="Glutamate dehydrogenase"/>
    <property type="match status" value="1"/>
</dbReference>
<feature type="site" description="Important for catalysis" evidence="8">
    <location>
        <position position="147"/>
    </location>
</feature>
<name>A0A974NGA4_9GAMM</name>